<keyword evidence="5" id="KW-1133">Transmembrane helix</keyword>
<evidence type="ECO:0000313" key="10">
    <source>
        <dbReference type="Proteomes" id="UP000887574"/>
    </source>
</evidence>
<dbReference type="InterPro" id="IPR017873">
    <property type="entry name" value="Cys-rich_GLG1_repeat_euk"/>
</dbReference>
<dbReference type="PROSITE" id="PS51289">
    <property type="entry name" value="GLG1_C_RICH"/>
    <property type="match status" value="1"/>
</dbReference>
<evidence type="ECO:0000256" key="8">
    <source>
        <dbReference type="PROSITE-ProRule" id="PRU00622"/>
    </source>
</evidence>
<organism evidence="10 11">
    <name type="scientific">Ditylenchus dipsaci</name>
    <dbReference type="NCBI Taxonomy" id="166011"/>
    <lineage>
        <taxon>Eukaryota</taxon>
        <taxon>Metazoa</taxon>
        <taxon>Ecdysozoa</taxon>
        <taxon>Nematoda</taxon>
        <taxon>Chromadorea</taxon>
        <taxon>Rhabditida</taxon>
        <taxon>Tylenchina</taxon>
        <taxon>Tylenchomorpha</taxon>
        <taxon>Sphaerularioidea</taxon>
        <taxon>Anguinidae</taxon>
        <taxon>Anguininae</taxon>
        <taxon>Ditylenchus</taxon>
    </lineage>
</organism>
<dbReference type="GO" id="GO:0000139">
    <property type="term" value="C:Golgi membrane"/>
    <property type="evidence" value="ECO:0007669"/>
    <property type="project" value="InterPro"/>
</dbReference>
<keyword evidence="10" id="KW-1185">Reference proteome</keyword>
<name>A0A915DVM5_9BILA</name>
<evidence type="ECO:0000256" key="3">
    <source>
        <dbReference type="ARBA" id="ARBA00022729"/>
    </source>
</evidence>
<dbReference type="WBParaSite" id="jg24148">
    <property type="protein sequence ID" value="jg24148"/>
    <property type="gene ID" value="jg24148"/>
</dbReference>
<keyword evidence="4" id="KW-0677">Repeat</keyword>
<sequence length="471" mass="53359">MFCRSKIMVFLDRDDTSMCSLVSNFPPSLTNFLTAMLDRVGDLHLKIRQTGSTSSITQYITYSMALIGTKETMSAEGTTIVVDAWQSQADPSLGGAQDQVNKPVPQQQNAPPPVQQQQQMLNKLCHSLHNSHKLPRRTMTTQRVWHKGRVPAASGEVLNDMAALDSCFAQAVWEYKIQITQDTRFIGAIKQFCAPEIEKNPKIKECTLDERPGYALSCMMDHAHEIEQSSQCFQFLVRTERVAFSDFRLIAPFVEHCANLIMDLGCGTLTKPSKHQGVRVPHSQGSTLECLIEKLVNVPKDPVKQKLVQGISKECRHEVMRIAELQSDDFHLDRPLYFACRKDREVAFCHDLAAGEGKVFQCLVSHKDDKEMEPECSKILSERAGLMGQDYRLSHPLTKACGQEMEAYKCKPQPGFEKSLQFHLSWVLLCLENGLHHFQQQLYDKQQAEKEGKSLKKCQTYFPTPMNASMR</sequence>
<comment type="subcellular location">
    <subcellularLocation>
        <location evidence="1">Membrane</location>
        <topology evidence="1">Single-pass type I membrane protein</topology>
    </subcellularLocation>
</comment>
<evidence type="ECO:0000256" key="2">
    <source>
        <dbReference type="ARBA" id="ARBA00022692"/>
    </source>
</evidence>
<evidence type="ECO:0000256" key="7">
    <source>
        <dbReference type="ARBA" id="ARBA00023180"/>
    </source>
</evidence>
<evidence type="ECO:0000256" key="9">
    <source>
        <dbReference type="SAM" id="MobiDB-lite"/>
    </source>
</evidence>
<proteinExistence type="predicted"/>
<dbReference type="InterPro" id="IPR001893">
    <property type="entry name" value="Cys-rich_GLG1_repeat"/>
</dbReference>
<dbReference type="Pfam" id="PF00839">
    <property type="entry name" value="Cys_rich_FGFR"/>
    <property type="match status" value="4"/>
</dbReference>
<dbReference type="AlphaFoldDB" id="A0A915DVM5"/>
<reference evidence="11" key="1">
    <citation type="submission" date="2022-11" db="UniProtKB">
        <authorList>
            <consortium name="WormBaseParasite"/>
        </authorList>
    </citation>
    <scope>IDENTIFICATION</scope>
</reference>
<feature type="repeat" description="Cys-rich GLG1" evidence="8">
    <location>
        <begin position="310"/>
        <end position="371"/>
    </location>
</feature>
<feature type="region of interest" description="Disordered" evidence="9">
    <location>
        <begin position="90"/>
        <end position="113"/>
    </location>
</feature>
<evidence type="ECO:0000256" key="1">
    <source>
        <dbReference type="ARBA" id="ARBA00004479"/>
    </source>
</evidence>
<dbReference type="PANTHER" id="PTHR11884">
    <property type="entry name" value="SELECTIN LIGAND RELATED"/>
    <property type="match status" value="1"/>
</dbReference>
<dbReference type="Proteomes" id="UP000887574">
    <property type="component" value="Unplaced"/>
</dbReference>
<keyword evidence="7" id="KW-0325">Glycoprotein</keyword>
<evidence type="ECO:0000256" key="5">
    <source>
        <dbReference type="ARBA" id="ARBA00022989"/>
    </source>
</evidence>
<evidence type="ECO:0000256" key="4">
    <source>
        <dbReference type="ARBA" id="ARBA00022737"/>
    </source>
</evidence>
<dbReference type="InterPro" id="IPR039728">
    <property type="entry name" value="GLG1"/>
</dbReference>
<keyword evidence="6" id="KW-0472">Membrane</keyword>
<keyword evidence="3" id="KW-0732">Signal</keyword>
<dbReference type="PANTHER" id="PTHR11884:SF1">
    <property type="entry name" value="GOLGI APPARATUS PROTEIN 1"/>
    <property type="match status" value="1"/>
</dbReference>
<dbReference type="GO" id="GO:0017134">
    <property type="term" value="F:fibroblast growth factor binding"/>
    <property type="evidence" value="ECO:0007669"/>
    <property type="project" value="TreeGrafter"/>
</dbReference>
<protein>
    <submittedName>
        <fullName evidence="11">Uncharacterized protein</fullName>
    </submittedName>
</protein>
<feature type="compositionally biased region" description="Low complexity" evidence="9">
    <location>
        <begin position="97"/>
        <end position="113"/>
    </location>
</feature>
<evidence type="ECO:0000313" key="11">
    <source>
        <dbReference type="WBParaSite" id="jg24148"/>
    </source>
</evidence>
<keyword evidence="2" id="KW-0812">Transmembrane</keyword>
<evidence type="ECO:0000256" key="6">
    <source>
        <dbReference type="ARBA" id="ARBA00023136"/>
    </source>
</evidence>
<accession>A0A915DVM5</accession>